<dbReference type="InterPro" id="IPR016518">
    <property type="entry name" value="Alpha-L-fucosidase"/>
</dbReference>
<evidence type="ECO:0000313" key="5">
    <source>
        <dbReference type="Proteomes" id="UP001139521"/>
    </source>
</evidence>
<dbReference type="FunFam" id="1.50.10.10:FF:000028">
    <property type="entry name" value="Alpha-L-fucosidase 2"/>
    <property type="match status" value="1"/>
</dbReference>
<dbReference type="Gene3D" id="2.70.98.50">
    <property type="entry name" value="putative glycoside hydrolase family protein from bacillus halodurans"/>
    <property type="match status" value="1"/>
</dbReference>
<evidence type="ECO:0000313" key="4">
    <source>
        <dbReference type="EMBL" id="MCL6220351.1"/>
    </source>
</evidence>
<dbReference type="Pfam" id="PF22124">
    <property type="entry name" value="Glyco_hydro_95_cat"/>
    <property type="match status" value="1"/>
</dbReference>
<dbReference type="PANTHER" id="PTHR31084:SF19">
    <property type="entry name" value="GLYCOSYL HYDROLASE FAMILY 95 N-TERMINAL DOMAIN-CONTAINING PROTEIN"/>
    <property type="match status" value="1"/>
</dbReference>
<evidence type="ECO:0000259" key="2">
    <source>
        <dbReference type="Pfam" id="PF21307"/>
    </source>
</evidence>
<dbReference type="GO" id="GO:0004560">
    <property type="term" value="F:alpha-L-fucosidase activity"/>
    <property type="evidence" value="ECO:0007669"/>
    <property type="project" value="InterPro"/>
</dbReference>
<dbReference type="Pfam" id="PF14498">
    <property type="entry name" value="Glyco_hyd_65N_2"/>
    <property type="match status" value="1"/>
</dbReference>
<accession>A0A9X2CLS6</accession>
<dbReference type="SUPFAM" id="SSF48208">
    <property type="entry name" value="Six-hairpin glycosidases"/>
    <property type="match status" value="1"/>
</dbReference>
<comment type="caution">
    <text evidence="4">The sequence shown here is derived from an EMBL/GenBank/DDBJ whole genome shotgun (WGS) entry which is preliminary data.</text>
</comment>
<dbReference type="EMBL" id="JAKHSK010000038">
    <property type="protein sequence ID" value="MCL6220351.1"/>
    <property type="molecule type" value="Genomic_DNA"/>
</dbReference>
<dbReference type="Gene3D" id="1.50.10.10">
    <property type="match status" value="1"/>
</dbReference>
<feature type="domain" description="Alpha fucosidase A-like C-terminal" evidence="2">
    <location>
        <begin position="722"/>
        <end position="814"/>
    </location>
</feature>
<dbReference type="InterPro" id="IPR012341">
    <property type="entry name" value="6hp_glycosidase-like_sf"/>
</dbReference>
<reference evidence="4" key="1">
    <citation type="submission" date="2022-01" db="EMBL/GenBank/DDBJ databases">
        <title>Genome sequencing of Zunongwangia sp. M21534 genome.</title>
        <authorList>
            <person name="Chen Y."/>
            <person name="Dong C."/>
            <person name="Shao Z."/>
        </authorList>
    </citation>
    <scope>NUCLEOTIDE SEQUENCE</scope>
    <source>
        <strain evidence="4">MCCC M21534</strain>
    </source>
</reference>
<dbReference type="Gene3D" id="2.60.40.1180">
    <property type="entry name" value="Golgi alpha-mannosidase II"/>
    <property type="match status" value="1"/>
</dbReference>
<dbReference type="GO" id="GO:0005975">
    <property type="term" value="P:carbohydrate metabolic process"/>
    <property type="evidence" value="ECO:0007669"/>
    <property type="project" value="InterPro"/>
</dbReference>
<evidence type="ECO:0000259" key="3">
    <source>
        <dbReference type="Pfam" id="PF22124"/>
    </source>
</evidence>
<dbReference type="Pfam" id="PF21307">
    <property type="entry name" value="Glyco_hydro_95_C"/>
    <property type="match status" value="1"/>
</dbReference>
<evidence type="ECO:0000259" key="1">
    <source>
        <dbReference type="Pfam" id="PF14498"/>
    </source>
</evidence>
<organism evidence="4 5">
    <name type="scientific">Zunongwangia pacifica</name>
    <dbReference type="NCBI Taxonomy" id="2911062"/>
    <lineage>
        <taxon>Bacteria</taxon>
        <taxon>Pseudomonadati</taxon>
        <taxon>Bacteroidota</taxon>
        <taxon>Flavobacteriia</taxon>
        <taxon>Flavobacteriales</taxon>
        <taxon>Flavobacteriaceae</taxon>
        <taxon>Zunongwangia</taxon>
    </lineage>
</organism>
<dbReference type="InterPro" id="IPR013780">
    <property type="entry name" value="Glyco_hydro_b"/>
</dbReference>
<dbReference type="InterPro" id="IPR054363">
    <property type="entry name" value="GH95_cat"/>
</dbReference>
<gene>
    <name evidence="4" type="ORF">L1967_18835</name>
</gene>
<dbReference type="InterPro" id="IPR049053">
    <property type="entry name" value="AFCA-like_C"/>
</dbReference>
<sequence>MFRHLQIVGSFFLFICSISCSESGDKKTSGNLKLWYDKPADVSVADISDPWTNDAEWLKALPIGNGFLGAMVYGGVDRERIQLNEKTLWSGSWQQSNNPEAAESLGEIRRLLFEGKYAEANELTKKTQVCLGPGTAGPQYGSYQSLGDLYFDFESKNSFSNYTRELDLREGLIKISYTQDGNTFTREIFSSYPDRVLVMHFKADKKGGLSFKTSLTRKERFKTKNENDHLLMTGSLSDGNGGEGMIYAARLKALNKGGSVVYKNGSLSIKDADEVTLILSAGTDYKQELPKYEGAAPFQTTLEQLEKASDFSYEKLLERHQEDYKTLFNKVELKLSEVQKDTIPTNIRLQNPGDLYLQQLYFQYGRYLLLSSSREGSLPANLQGLWNNKIQAPWNCDYHTNINLQMNYWPADVTNLSTCFGPLTNLVESLKKPGTLTAKEQYDAPGWVTQTATNLWGFTSPGEGISWGMYVAGSGWLCQQLWDHYQFTQDEDYLKRIYPLMLESARFYLDWLVEDPQTGKLVSGPSTSPENKFIAPDGSVVSISMGPAHDQQIISGLFTKVLQAARELNDSNPILPTIENALTHLAKTKIGEDGRLMEWSREFIEIDTTHRHVSHLFALHPDNAIDPLTTPGLAEAARKSLNVRTDVGTGWSLAWKINFWARLKDGNRAYKLLENLLKPTQSYSVEMSSSGGTYPNLFCGHPPFQIDGNFGATAGIAEMLLQSHLGELHLLPALPDDWSKGEVKGLKARGGFEISVRWEEGKLKTATIKASQNGECILRTDVPLDIEKIDFTTRKSEGYYLNIFKATKGKSYSIKAQEIEVIKSYSAQKH</sequence>
<dbReference type="InterPro" id="IPR008928">
    <property type="entry name" value="6-hairpin_glycosidase_sf"/>
</dbReference>
<dbReference type="Proteomes" id="UP001139521">
    <property type="component" value="Unassembled WGS sequence"/>
</dbReference>
<proteinExistence type="predicted"/>
<keyword evidence="5" id="KW-1185">Reference proteome</keyword>
<dbReference type="RefSeq" id="WP_249603050.1">
    <property type="nucleotide sequence ID" value="NZ_JAKHSK010000038.1"/>
</dbReference>
<name>A0A9X2CLS6_9FLAO</name>
<protein>
    <submittedName>
        <fullName evidence="4">Glycoside hydrolase family 95 protein</fullName>
    </submittedName>
</protein>
<dbReference type="AlphaFoldDB" id="A0A9X2CLS6"/>
<dbReference type="InterPro" id="IPR027414">
    <property type="entry name" value="GH95_N_dom"/>
</dbReference>
<feature type="domain" description="Glycosyl hydrolase family 95 catalytic" evidence="3">
    <location>
        <begin position="312"/>
        <end position="720"/>
    </location>
</feature>
<dbReference type="PIRSF" id="PIRSF007663">
    <property type="entry name" value="UCP007663"/>
    <property type="match status" value="1"/>
</dbReference>
<feature type="domain" description="Glycosyl hydrolase family 95 N-terminal" evidence="1">
    <location>
        <begin position="34"/>
        <end position="287"/>
    </location>
</feature>
<dbReference type="PANTHER" id="PTHR31084">
    <property type="entry name" value="ALPHA-L-FUCOSIDASE 2"/>
    <property type="match status" value="1"/>
</dbReference>
<keyword evidence="4" id="KW-0378">Hydrolase</keyword>